<evidence type="ECO:0000313" key="2">
    <source>
        <dbReference type="Proteomes" id="UP001652642"/>
    </source>
</evidence>
<evidence type="ECO:0000256" key="1">
    <source>
        <dbReference type="SAM" id="MobiDB-lite"/>
    </source>
</evidence>
<proteinExistence type="predicted"/>
<dbReference type="Proteomes" id="UP001652642">
    <property type="component" value="Chromosome 1"/>
</dbReference>
<accession>A0ABM5FJC6</accession>
<feature type="region of interest" description="Disordered" evidence="1">
    <location>
        <begin position="1"/>
        <end position="92"/>
    </location>
</feature>
<feature type="compositionally biased region" description="Basic and acidic residues" evidence="1">
    <location>
        <begin position="61"/>
        <end position="74"/>
    </location>
</feature>
<dbReference type="GeneID" id="110082719"/>
<dbReference type="RefSeq" id="XP_072845509.1">
    <property type="nucleotide sequence ID" value="XM_072989408.1"/>
</dbReference>
<name>A0ABM5FJC6_9SAUR</name>
<feature type="compositionally biased region" description="Basic residues" evidence="1">
    <location>
        <begin position="1"/>
        <end position="12"/>
    </location>
</feature>
<reference evidence="3" key="2">
    <citation type="submission" date="2025-08" db="UniProtKB">
        <authorList>
            <consortium name="RefSeq"/>
        </authorList>
    </citation>
    <scope>IDENTIFICATION</scope>
</reference>
<protein>
    <submittedName>
        <fullName evidence="3">Uncharacterized protein</fullName>
    </submittedName>
</protein>
<feature type="region of interest" description="Disordered" evidence="1">
    <location>
        <begin position="161"/>
        <end position="215"/>
    </location>
</feature>
<feature type="compositionally biased region" description="Basic and acidic residues" evidence="1">
    <location>
        <begin position="22"/>
        <end position="45"/>
    </location>
</feature>
<keyword evidence="2" id="KW-1185">Reference proteome</keyword>
<sequence>MQSPRKRGRGGKKGGFCEGAAEPERRWSRRGRLERARKRQADRQTDRKKKKKSAGGLGGGRGRERDWRKDRSDQATRSSASAPGRRKTSLSALEKSFPAPNIRKKHFRWAFQWVFLRCALDLRDPISVCQERQRSMAGLNLHFTITANIGYMGEHLLQFPPDRPEEENNRALMPSRRKGTPEEKGGGRGDGEAEEANTPSEKEKINAGRGTQTVL</sequence>
<gene>
    <name evidence="3" type="primary">LOC110082719</name>
</gene>
<reference evidence="2" key="1">
    <citation type="submission" date="2025-05" db="UniProtKB">
        <authorList>
            <consortium name="RefSeq"/>
        </authorList>
    </citation>
    <scope>NUCLEOTIDE SEQUENCE [LARGE SCALE GENOMIC DNA]</scope>
</reference>
<feature type="compositionally biased region" description="Basic and acidic residues" evidence="1">
    <location>
        <begin position="179"/>
        <end position="191"/>
    </location>
</feature>
<organism evidence="2 3">
    <name type="scientific">Pogona vitticeps</name>
    <name type="common">central bearded dragon</name>
    <dbReference type="NCBI Taxonomy" id="103695"/>
    <lineage>
        <taxon>Eukaryota</taxon>
        <taxon>Metazoa</taxon>
        <taxon>Chordata</taxon>
        <taxon>Craniata</taxon>
        <taxon>Vertebrata</taxon>
        <taxon>Euteleostomi</taxon>
        <taxon>Lepidosauria</taxon>
        <taxon>Squamata</taxon>
        <taxon>Bifurcata</taxon>
        <taxon>Unidentata</taxon>
        <taxon>Episquamata</taxon>
        <taxon>Toxicofera</taxon>
        <taxon>Iguania</taxon>
        <taxon>Acrodonta</taxon>
        <taxon>Agamidae</taxon>
        <taxon>Amphibolurinae</taxon>
        <taxon>Pogona</taxon>
    </lineage>
</organism>
<evidence type="ECO:0000313" key="3">
    <source>
        <dbReference type="RefSeq" id="XP_072845509.1"/>
    </source>
</evidence>